<dbReference type="Pfam" id="PF14697">
    <property type="entry name" value="Fer4_21"/>
    <property type="match status" value="1"/>
</dbReference>
<reference evidence="8 9" key="1">
    <citation type="journal article" date="2018" name="Nat. Biotechnol.">
        <title>A standardized bacterial taxonomy based on genome phylogeny substantially revises the tree of life.</title>
        <authorList>
            <person name="Parks D.H."/>
            <person name="Chuvochina M."/>
            <person name="Waite D.W."/>
            <person name="Rinke C."/>
            <person name="Skarshewski A."/>
            <person name="Chaumeil P.A."/>
            <person name="Hugenholtz P."/>
        </authorList>
    </citation>
    <scope>NUCLEOTIDE SEQUENCE [LARGE SCALE GENOMIC DNA]</scope>
    <source>
        <strain evidence="8">UBA10948</strain>
    </source>
</reference>
<dbReference type="Gene3D" id="3.30.70.20">
    <property type="match status" value="1"/>
</dbReference>
<accession>A0A354YUH3</accession>
<dbReference type="InterPro" id="IPR017900">
    <property type="entry name" value="4Fe4S_Fe_S_CS"/>
</dbReference>
<keyword evidence="3" id="KW-0004">4Fe-4S</keyword>
<dbReference type="EMBL" id="DNZF01000005">
    <property type="protein sequence ID" value="HBK52341.1"/>
    <property type="molecule type" value="Genomic_DNA"/>
</dbReference>
<dbReference type="AlphaFoldDB" id="A0A354YUH3"/>
<dbReference type="GO" id="GO:0046872">
    <property type="term" value="F:metal ion binding"/>
    <property type="evidence" value="ECO:0007669"/>
    <property type="project" value="UniProtKB-KW"/>
</dbReference>
<dbReference type="GO" id="GO:0051539">
    <property type="term" value="F:4 iron, 4 sulfur cluster binding"/>
    <property type="evidence" value="ECO:0007669"/>
    <property type="project" value="UniProtKB-KW"/>
</dbReference>
<keyword evidence="5" id="KW-0408">Iron</keyword>
<sequence length="55" mass="5936">MYIDDTCIGCGLCLESCPVEAISLVENKAVINKEICIECALCADVCPLEAIQQED</sequence>
<dbReference type="InterPro" id="IPR050157">
    <property type="entry name" value="PSI_iron-sulfur_center"/>
</dbReference>
<evidence type="ECO:0000313" key="9">
    <source>
        <dbReference type="Proteomes" id="UP000263273"/>
    </source>
</evidence>
<dbReference type="Proteomes" id="UP000263273">
    <property type="component" value="Unassembled WGS sequence"/>
</dbReference>
<dbReference type="RefSeq" id="WP_061214356.1">
    <property type="nucleotide sequence ID" value="NZ_DCDX01000069.1"/>
</dbReference>
<organism evidence="8 9">
    <name type="scientific">Syntrophomonas wolfei</name>
    <dbReference type="NCBI Taxonomy" id="863"/>
    <lineage>
        <taxon>Bacteria</taxon>
        <taxon>Bacillati</taxon>
        <taxon>Bacillota</taxon>
        <taxon>Clostridia</taxon>
        <taxon>Eubacteriales</taxon>
        <taxon>Syntrophomonadaceae</taxon>
        <taxon>Syntrophomonas</taxon>
    </lineage>
</organism>
<dbReference type="SUPFAM" id="SSF54862">
    <property type="entry name" value="4Fe-4S ferredoxins"/>
    <property type="match status" value="1"/>
</dbReference>
<protein>
    <recommendedName>
        <fullName evidence="2">Ferredoxin</fullName>
    </recommendedName>
</protein>
<evidence type="ECO:0000259" key="7">
    <source>
        <dbReference type="PROSITE" id="PS51379"/>
    </source>
</evidence>
<comment type="function">
    <text evidence="1">Ferredoxins are iron-sulfur proteins that transfer electrons in a wide variety of metabolic reactions.</text>
</comment>
<feature type="domain" description="4Fe-4S ferredoxin-type" evidence="7">
    <location>
        <begin position="1"/>
        <end position="27"/>
    </location>
</feature>
<evidence type="ECO:0000256" key="3">
    <source>
        <dbReference type="ARBA" id="ARBA00022485"/>
    </source>
</evidence>
<evidence type="ECO:0000256" key="1">
    <source>
        <dbReference type="ARBA" id="ARBA00003532"/>
    </source>
</evidence>
<evidence type="ECO:0000256" key="5">
    <source>
        <dbReference type="ARBA" id="ARBA00023004"/>
    </source>
</evidence>
<dbReference type="PROSITE" id="PS00198">
    <property type="entry name" value="4FE4S_FER_1"/>
    <property type="match status" value="2"/>
</dbReference>
<dbReference type="PANTHER" id="PTHR24960:SF85">
    <property type="entry name" value="POLYFERREDOXIN PROTEIN VHUB"/>
    <property type="match status" value="1"/>
</dbReference>
<gene>
    <name evidence="8" type="ORF">DDZ44_00185</name>
</gene>
<dbReference type="InterPro" id="IPR017896">
    <property type="entry name" value="4Fe4S_Fe-S-bd"/>
</dbReference>
<name>A0A354YUH3_9FIRM</name>
<comment type="caution">
    <text evidence="8">The sequence shown here is derived from an EMBL/GenBank/DDBJ whole genome shotgun (WGS) entry which is preliminary data.</text>
</comment>
<keyword evidence="4" id="KW-0479">Metal-binding</keyword>
<dbReference type="STRING" id="378794.GCA_001570625_01907"/>
<evidence type="ECO:0000256" key="6">
    <source>
        <dbReference type="ARBA" id="ARBA00023014"/>
    </source>
</evidence>
<dbReference type="PANTHER" id="PTHR24960">
    <property type="entry name" value="PHOTOSYSTEM I IRON-SULFUR CENTER-RELATED"/>
    <property type="match status" value="1"/>
</dbReference>
<feature type="domain" description="4Fe-4S ferredoxin-type" evidence="7">
    <location>
        <begin position="28"/>
        <end position="55"/>
    </location>
</feature>
<dbReference type="PROSITE" id="PS51379">
    <property type="entry name" value="4FE4S_FER_2"/>
    <property type="match status" value="2"/>
</dbReference>
<evidence type="ECO:0000256" key="2">
    <source>
        <dbReference type="ARBA" id="ARBA00013529"/>
    </source>
</evidence>
<evidence type="ECO:0000313" key="8">
    <source>
        <dbReference type="EMBL" id="HBK52341.1"/>
    </source>
</evidence>
<evidence type="ECO:0000256" key="4">
    <source>
        <dbReference type="ARBA" id="ARBA00022723"/>
    </source>
</evidence>
<keyword evidence="6" id="KW-0411">Iron-sulfur</keyword>
<proteinExistence type="predicted"/>